<protein>
    <submittedName>
        <fullName evidence="1">Uncharacterized protein</fullName>
    </submittedName>
</protein>
<accession>A0A7G8BHK0</accession>
<dbReference type="RefSeq" id="WP_186742977.1">
    <property type="nucleotide sequence ID" value="NZ_CP060394.1"/>
</dbReference>
<sequence length="84" mass="9095">MLLELKLASSFLDIASHTVEAERRGSLCTDALKSYRTVIAALPAAPLSSTERSDVDQQLDTLRTRLERFGVIVASSDGSTRKTG</sequence>
<organism evidence="1 2">
    <name type="scientific">Alloacidobacterium dinghuense</name>
    <dbReference type="NCBI Taxonomy" id="2763107"/>
    <lineage>
        <taxon>Bacteria</taxon>
        <taxon>Pseudomonadati</taxon>
        <taxon>Acidobacteriota</taxon>
        <taxon>Terriglobia</taxon>
        <taxon>Terriglobales</taxon>
        <taxon>Acidobacteriaceae</taxon>
        <taxon>Alloacidobacterium</taxon>
    </lineage>
</organism>
<reference evidence="1 2" key="1">
    <citation type="submission" date="2020-08" db="EMBL/GenBank/DDBJ databases">
        <title>Edaphobacter telluris sp. nov. and Acidobacterium dinghuensis sp. nov., two acidobacteria isolated from forest soil.</title>
        <authorList>
            <person name="Fu J."/>
            <person name="Qiu L."/>
        </authorList>
    </citation>
    <scope>NUCLEOTIDE SEQUENCE [LARGE SCALE GENOMIC DNA]</scope>
    <source>
        <strain evidence="1">4Y35</strain>
    </source>
</reference>
<name>A0A7G8BHK0_9BACT</name>
<keyword evidence="2" id="KW-1185">Reference proteome</keyword>
<dbReference type="EMBL" id="CP060394">
    <property type="protein sequence ID" value="QNI32020.1"/>
    <property type="molecule type" value="Genomic_DNA"/>
</dbReference>
<dbReference type="KEGG" id="adin:H7849_23905"/>
<dbReference type="Proteomes" id="UP000515312">
    <property type="component" value="Chromosome"/>
</dbReference>
<dbReference type="AlphaFoldDB" id="A0A7G8BHK0"/>
<evidence type="ECO:0000313" key="2">
    <source>
        <dbReference type="Proteomes" id="UP000515312"/>
    </source>
</evidence>
<proteinExistence type="predicted"/>
<gene>
    <name evidence="1" type="ORF">H7849_23905</name>
</gene>
<evidence type="ECO:0000313" key="1">
    <source>
        <dbReference type="EMBL" id="QNI32020.1"/>
    </source>
</evidence>